<evidence type="ECO:0000313" key="2">
    <source>
        <dbReference type="EMBL" id="KAG2389280.1"/>
    </source>
</evidence>
<dbReference type="GeneID" id="68106293"/>
<dbReference type="RefSeq" id="XP_044553272.1">
    <property type="nucleotide sequence ID" value="XM_044689761.1"/>
</dbReference>
<name>A0AA88GYA8_NAELO</name>
<evidence type="ECO:0000313" key="3">
    <source>
        <dbReference type="Proteomes" id="UP000816034"/>
    </source>
</evidence>
<accession>A0AA88GYA8</accession>
<dbReference type="Pfam" id="PF00646">
    <property type="entry name" value="F-box"/>
    <property type="match status" value="1"/>
</dbReference>
<dbReference type="EMBL" id="PYSW02000007">
    <property type="protein sequence ID" value="KAG2389280.1"/>
    <property type="molecule type" value="Genomic_DNA"/>
</dbReference>
<sequence>MIETTNNEALMIHTPNMWEELPLEILNYILEYLDPRNLVNLMCVSSQIRLMAIKFLLMGLGEKEYMNERLRNMNKPNSNLLIPNELGGNSLISFLDVLLSEQKNDEDTQQLFLPRINLSIFSAPTLWSTLNKLESVIEKYHVIELVLNLHESDDVIRWLNKTLSKNSMKTITRLTVMYPSKRGFYHDPKRDELVLPNNRPLKVLNGFFVTSEKSLQNLCLNRELCLSLQVLTISCSYLFHFVDKHFNLLDHALRTVLKSMPNLTTLYFELSTQSRISVDDEMVQLLESTKLKVFRIESSQSIFLQKLTEKSLATCLPHIEELHLNVNFNGPSSSYSHTATTPVYHNEALEAFFPPRPLKYLFYCHSAATGALVMKIPQIETLFIYTQYSAKGDDFPSLKVQRLIVKGYHDYLKEICLTDLFPYTREIVFYDSTVKCSTICNPKRGAKNALESVTLEHCSLDITDSNQIAALISQLRSFKAWKTVFYSNQISNDPTVVTIEKQQRISALQERRKTIEKVCDAQLQTLIVKDCQSFYDFFLIAILSLNMPHLKRIRLENSYSVSEDELQILFESIRGANLMSSLIIGPKFKNNLIMEYLEMIHCFDINSNTHDILKNNDIQLAFNGPCITCELFNLLSNEMLEQISVISLPDAMLECDKFTEILDRLNPNKLKKLQINFGNSGPTLEFFKHLKRFSMLEQVYISGKAKPTSDSEHELFKPFLCQDILHEMAKLTIFFFDCPDWCKFSTVEVELLKKQLRSLNRSAPKLLLPFDNVNSDYSMDPNKKKQTTTWSGSFCEIQ</sequence>
<reference evidence="2 3" key="1">
    <citation type="journal article" date="2018" name="BMC Genomics">
        <title>The genome of Naegleria lovaniensis, the basis for a comparative approach to unravel pathogenicity factors of the human pathogenic amoeba N. fowleri.</title>
        <authorList>
            <person name="Liechti N."/>
            <person name="Schurch N."/>
            <person name="Bruggmann R."/>
            <person name="Wittwer M."/>
        </authorList>
    </citation>
    <scope>NUCLEOTIDE SEQUENCE [LARGE SCALE GENOMIC DNA]</scope>
    <source>
        <strain evidence="2 3">ATCC 30569</strain>
    </source>
</reference>
<dbReference type="Gene3D" id="1.20.1280.50">
    <property type="match status" value="1"/>
</dbReference>
<dbReference type="SMART" id="SM00256">
    <property type="entry name" value="FBOX"/>
    <property type="match status" value="1"/>
</dbReference>
<dbReference type="SUPFAM" id="SSF81383">
    <property type="entry name" value="F-box domain"/>
    <property type="match status" value="1"/>
</dbReference>
<dbReference type="InterPro" id="IPR001810">
    <property type="entry name" value="F-box_dom"/>
</dbReference>
<dbReference type="CDD" id="cd09917">
    <property type="entry name" value="F-box_SF"/>
    <property type="match status" value="1"/>
</dbReference>
<dbReference type="Proteomes" id="UP000816034">
    <property type="component" value="Unassembled WGS sequence"/>
</dbReference>
<comment type="caution">
    <text evidence="2">The sequence shown here is derived from an EMBL/GenBank/DDBJ whole genome shotgun (WGS) entry which is preliminary data.</text>
</comment>
<dbReference type="PROSITE" id="PS50181">
    <property type="entry name" value="FBOX"/>
    <property type="match status" value="1"/>
</dbReference>
<proteinExistence type="predicted"/>
<evidence type="ECO:0000259" key="1">
    <source>
        <dbReference type="PROSITE" id="PS50181"/>
    </source>
</evidence>
<gene>
    <name evidence="2" type="ORF">C9374_013840</name>
</gene>
<feature type="domain" description="F-box" evidence="1">
    <location>
        <begin position="15"/>
        <end position="68"/>
    </location>
</feature>
<protein>
    <recommendedName>
        <fullName evidence="1">F-box domain-containing protein</fullName>
    </recommendedName>
</protein>
<dbReference type="InterPro" id="IPR036047">
    <property type="entry name" value="F-box-like_dom_sf"/>
</dbReference>
<organism evidence="2 3">
    <name type="scientific">Naegleria lovaniensis</name>
    <name type="common">Amoeba</name>
    <dbReference type="NCBI Taxonomy" id="51637"/>
    <lineage>
        <taxon>Eukaryota</taxon>
        <taxon>Discoba</taxon>
        <taxon>Heterolobosea</taxon>
        <taxon>Tetramitia</taxon>
        <taxon>Eutetramitia</taxon>
        <taxon>Vahlkampfiidae</taxon>
        <taxon>Naegleria</taxon>
    </lineage>
</organism>
<dbReference type="AlphaFoldDB" id="A0AA88GYA8"/>
<keyword evidence="3" id="KW-1185">Reference proteome</keyword>